<dbReference type="InterPro" id="IPR000515">
    <property type="entry name" value="MetI-like"/>
</dbReference>
<dbReference type="RefSeq" id="WP_286329558.1">
    <property type="nucleotide sequence ID" value="NZ_AP027734.1"/>
</dbReference>
<comment type="subcellular location">
    <subcellularLocation>
        <location evidence="1">Cell inner membrane</location>
        <topology evidence="1">Multi-pass membrane protein</topology>
    </subcellularLocation>
    <subcellularLocation>
        <location evidence="8">Cell membrane</location>
        <topology evidence="8">Multi-pass membrane protein</topology>
    </subcellularLocation>
</comment>
<feature type="transmembrane region" description="Helical" evidence="8">
    <location>
        <begin position="214"/>
        <end position="234"/>
    </location>
</feature>
<evidence type="ECO:0000256" key="3">
    <source>
        <dbReference type="ARBA" id="ARBA00022475"/>
    </source>
</evidence>
<evidence type="ECO:0000256" key="9">
    <source>
        <dbReference type="SAM" id="MobiDB-lite"/>
    </source>
</evidence>
<keyword evidence="5 8" id="KW-0812">Transmembrane</keyword>
<name>A0ABM8H0K8_9MICO</name>
<dbReference type="Pfam" id="PF00528">
    <property type="entry name" value="BPD_transp_1"/>
    <property type="match status" value="2"/>
</dbReference>
<feature type="compositionally biased region" description="Basic residues" evidence="9">
    <location>
        <begin position="634"/>
        <end position="650"/>
    </location>
</feature>
<reference evidence="12" key="1">
    <citation type="journal article" date="2019" name="Int. J. Syst. Evol. Microbiol.">
        <title>The Global Catalogue of Microorganisms (GCM) 10K type strain sequencing project: providing services to taxonomists for standard genome sequencing and annotation.</title>
        <authorList>
            <consortium name="The Broad Institute Genomics Platform"/>
            <consortium name="The Broad Institute Genome Sequencing Center for Infectious Disease"/>
            <person name="Wu L."/>
            <person name="Ma J."/>
        </authorList>
    </citation>
    <scope>NUCLEOTIDE SEQUENCE [LARGE SCALE GENOMIC DNA]</scope>
    <source>
        <strain evidence="12">NBRC 109019</strain>
    </source>
</reference>
<feature type="transmembrane region" description="Helical" evidence="8">
    <location>
        <begin position="114"/>
        <end position="136"/>
    </location>
</feature>
<feature type="transmembrane region" description="Helical" evidence="8">
    <location>
        <begin position="498"/>
        <end position="518"/>
    </location>
</feature>
<evidence type="ECO:0000256" key="5">
    <source>
        <dbReference type="ARBA" id="ARBA00022692"/>
    </source>
</evidence>
<dbReference type="SUPFAM" id="SSF161098">
    <property type="entry name" value="MetI-like"/>
    <property type="match status" value="2"/>
</dbReference>
<organism evidence="11 12">
    <name type="scientific">Agromyces marinus</name>
    <dbReference type="NCBI Taxonomy" id="1389020"/>
    <lineage>
        <taxon>Bacteria</taxon>
        <taxon>Bacillati</taxon>
        <taxon>Actinomycetota</taxon>
        <taxon>Actinomycetes</taxon>
        <taxon>Micrococcales</taxon>
        <taxon>Microbacteriaceae</taxon>
        <taxon>Agromyces</taxon>
    </lineage>
</organism>
<sequence length="667" mass="72282">MSTVERTTKARRTRPTGMTVATAIAGAVIFLLLAIPLAVQVITAFRGPFLPFGVSTARWSTENFVTLWGLREDFWDVLGSTAVFVGGSTVLSLLMAFGLAWVTVRTDAPFRRMISLLVIVPFIVPPIVKAQAYLLMLSPESGVLNQLLRLLPGDLVIDPYAFSTMVFIQSLTNVTFPYLMIVPILTGMDGSLEESARVSGASWGQTLRRVTLPMLWPGLLGVTVLTFILGLGSLEVPLLFGQESGKDIFALKLWTLISAGAGELPQYGLAAAWGCVFLVITTIAFVIYLRATRDAERRASISGKGFRPTTMKLGGWRAPVLVAIFVFVLLTAVLPLFALFWSAITPYPIAFSFTALVEQTHFSAFGEVLGDGEFWASLGRTLIIAGGSATIACGAATVLAYGIARSRANGWTKSMDLFASSSVAIPAVIAGFAMFLTFMVINPVIPLAGTIAALVIAYSYRVSIAYRAGYSATLQIRKELEEAALISGASRLEGFRRIVTPLLAPTVFAVWIQMFILGTNEFTLPAFLATPESRPLSVYMYALINPRSAQLYAPDQGAAMALIFTLLVFLIGYGLQWLVSLRAIGRASRRARIGQVAPDPSPPPPRPPQRPPPKRARSPRSRSRSSPAADAPPRVRHHRRVGSRRGSRRSGTRDNCPHVDGFVRSGR</sequence>
<evidence type="ECO:0000313" key="12">
    <source>
        <dbReference type="Proteomes" id="UP001321477"/>
    </source>
</evidence>
<keyword evidence="7 8" id="KW-0472">Membrane</keyword>
<evidence type="ECO:0000256" key="7">
    <source>
        <dbReference type="ARBA" id="ARBA00023136"/>
    </source>
</evidence>
<evidence type="ECO:0000256" key="8">
    <source>
        <dbReference type="RuleBase" id="RU363032"/>
    </source>
</evidence>
<keyword evidence="6 8" id="KW-1133">Transmembrane helix</keyword>
<feature type="compositionally biased region" description="Pro residues" evidence="9">
    <location>
        <begin position="599"/>
        <end position="611"/>
    </location>
</feature>
<feature type="transmembrane region" description="Helical" evidence="8">
    <location>
        <begin position="20"/>
        <end position="42"/>
    </location>
</feature>
<gene>
    <name evidence="11" type="ORF">GCM10025870_13630</name>
</gene>
<feature type="domain" description="ABC transmembrane type-1" evidence="10">
    <location>
        <begin position="378"/>
        <end position="575"/>
    </location>
</feature>
<feature type="domain" description="ABC transmembrane type-1" evidence="10">
    <location>
        <begin position="78"/>
        <end position="288"/>
    </location>
</feature>
<feature type="transmembrane region" description="Helical" evidence="8">
    <location>
        <begin position="270"/>
        <end position="289"/>
    </location>
</feature>
<dbReference type="Gene3D" id="1.10.3720.10">
    <property type="entry name" value="MetI-like"/>
    <property type="match status" value="2"/>
</dbReference>
<dbReference type="InterPro" id="IPR035906">
    <property type="entry name" value="MetI-like_sf"/>
</dbReference>
<evidence type="ECO:0000313" key="11">
    <source>
        <dbReference type="EMBL" id="BDZ54290.1"/>
    </source>
</evidence>
<feature type="transmembrane region" description="Helical" evidence="8">
    <location>
        <begin position="382"/>
        <end position="404"/>
    </location>
</feature>
<dbReference type="PANTHER" id="PTHR43357:SF4">
    <property type="entry name" value="INNER MEMBRANE ABC TRANSPORTER PERMEASE PROTEIN YDCV"/>
    <property type="match status" value="1"/>
</dbReference>
<keyword evidence="3" id="KW-1003">Cell membrane</keyword>
<dbReference type="EMBL" id="AP027734">
    <property type="protein sequence ID" value="BDZ54290.1"/>
    <property type="molecule type" value="Genomic_DNA"/>
</dbReference>
<feature type="transmembrane region" description="Helical" evidence="8">
    <location>
        <begin position="416"/>
        <end position="441"/>
    </location>
</feature>
<protein>
    <submittedName>
        <fullName evidence="11">ABC transporter permease</fullName>
    </submittedName>
</protein>
<keyword evidence="12" id="KW-1185">Reference proteome</keyword>
<keyword evidence="2 8" id="KW-0813">Transport</keyword>
<feature type="transmembrane region" description="Helical" evidence="8">
    <location>
        <begin position="447"/>
        <end position="468"/>
    </location>
</feature>
<dbReference type="Proteomes" id="UP001321477">
    <property type="component" value="Chromosome"/>
</dbReference>
<proteinExistence type="inferred from homology"/>
<dbReference type="CDD" id="cd06261">
    <property type="entry name" value="TM_PBP2"/>
    <property type="match status" value="2"/>
</dbReference>
<accession>A0ABM8H0K8</accession>
<evidence type="ECO:0000259" key="10">
    <source>
        <dbReference type="PROSITE" id="PS50928"/>
    </source>
</evidence>
<feature type="transmembrane region" description="Helical" evidence="8">
    <location>
        <begin position="320"/>
        <end position="344"/>
    </location>
</feature>
<feature type="transmembrane region" description="Helical" evidence="8">
    <location>
        <begin position="558"/>
        <end position="579"/>
    </location>
</feature>
<evidence type="ECO:0000256" key="6">
    <source>
        <dbReference type="ARBA" id="ARBA00022989"/>
    </source>
</evidence>
<dbReference type="PANTHER" id="PTHR43357">
    <property type="entry name" value="INNER MEMBRANE ABC TRANSPORTER PERMEASE PROTEIN YDCV"/>
    <property type="match status" value="1"/>
</dbReference>
<evidence type="ECO:0000256" key="4">
    <source>
        <dbReference type="ARBA" id="ARBA00022519"/>
    </source>
</evidence>
<evidence type="ECO:0000256" key="1">
    <source>
        <dbReference type="ARBA" id="ARBA00004429"/>
    </source>
</evidence>
<dbReference type="PROSITE" id="PS50928">
    <property type="entry name" value="ABC_TM1"/>
    <property type="match status" value="2"/>
</dbReference>
<feature type="transmembrane region" description="Helical" evidence="8">
    <location>
        <begin position="77"/>
        <end position="102"/>
    </location>
</feature>
<keyword evidence="4" id="KW-0997">Cell inner membrane</keyword>
<feature type="compositionally biased region" description="Basic residues" evidence="9">
    <location>
        <begin position="612"/>
        <end position="623"/>
    </location>
</feature>
<evidence type="ECO:0000256" key="2">
    <source>
        <dbReference type="ARBA" id="ARBA00022448"/>
    </source>
</evidence>
<feature type="region of interest" description="Disordered" evidence="9">
    <location>
        <begin position="594"/>
        <end position="667"/>
    </location>
</feature>
<feature type="transmembrane region" description="Helical" evidence="8">
    <location>
        <begin position="160"/>
        <end position="181"/>
    </location>
</feature>
<comment type="similarity">
    <text evidence="8">Belongs to the binding-protein-dependent transport system permease family.</text>
</comment>